<keyword evidence="7" id="KW-1185">Reference proteome</keyword>
<evidence type="ECO:0000313" key="7">
    <source>
        <dbReference type="Proteomes" id="UP000823123"/>
    </source>
</evidence>
<comment type="caution">
    <text evidence="6">The sequence shown here is derived from an EMBL/GenBank/DDBJ whole genome shotgun (WGS) entry which is preliminary data.</text>
</comment>
<evidence type="ECO:0000256" key="3">
    <source>
        <dbReference type="ARBA" id="ARBA00022777"/>
    </source>
</evidence>
<dbReference type="Gene3D" id="3.30.590.10">
    <property type="entry name" value="Glutamine synthetase/guanido kinase, catalytic domain"/>
    <property type="match status" value="1"/>
</dbReference>
<evidence type="ECO:0000256" key="4">
    <source>
        <dbReference type="ARBA" id="ARBA00022840"/>
    </source>
</evidence>
<evidence type="ECO:0000259" key="5">
    <source>
        <dbReference type="Pfam" id="PF00217"/>
    </source>
</evidence>
<keyword evidence="1" id="KW-0808">Transferase</keyword>
<dbReference type="SUPFAM" id="SSF55931">
    <property type="entry name" value="Glutamine synthetase/guanido kinase"/>
    <property type="match status" value="1"/>
</dbReference>
<keyword evidence="2" id="KW-0547">Nucleotide-binding</keyword>
<proteinExistence type="predicted"/>
<sequence length="325" mass="38441">MSSFLGKFSEKYISLSSQVDVYRNIKDYRFNYMLSFEDEVKLYNKICSSFYKLYYSDRFSFEKVNTKEKVLKYYNKGLFLDCNDIFRENSYVGSRDDEFAFVNINIREHLRFTGKLPGVNFFRCGHFAYGLESDMDSKLDFAFNTNFGYVFEDVNLVGNGLKMTGVLHIPSLKYYKTTDFLEKKMRNLGIKFYSLSELGLCEDFYIAEFLNPTAEEFSAIRKMDKYITEIVNLEIDNRRKLLGIKTDYYREKFEKYKKILIKRENITPYIVSKFISLCLLLQSLELIVGYDVKLLYECLMKVRSSTFLPEKESNVELLDSVLKLI</sequence>
<dbReference type="Pfam" id="PF00217">
    <property type="entry name" value="ATP-gua_Ptrans"/>
    <property type="match status" value="1"/>
</dbReference>
<reference evidence="6 7" key="1">
    <citation type="submission" date="2020-09" db="EMBL/GenBank/DDBJ databases">
        <title>Parvimonas S3374 sp. nov.</title>
        <authorList>
            <person name="Buhl M."/>
        </authorList>
    </citation>
    <scope>NUCLEOTIDE SEQUENCE [LARGE SCALE GENOMIC DNA]</scope>
    <source>
        <strain evidence="6 7">S3374</strain>
    </source>
</reference>
<keyword evidence="3" id="KW-0418">Kinase</keyword>
<feature type="domain" description="Phosphagen kinase C-terminal" evidence="5">
    <location>
        <begin position="57"/>
        <end position="195"/>
    </location>
</feature>
<gene>
    <name evidence="6" type="ORF">IBJ83_07710</name>
</gene>
<dbReference type="InterPro" id="IPR014746">
    <property type="entry name" value="Gln_synth/guanido_kin_cat_dom"/>
</dbReference>
<dbReference type="EMBL" id="JACVDA010000028">
    <property type="protein sequence ID" value="MBK1469172.1"/>
    <property type="molecule type" value="Genomic_DNA"/>
</dbReference>
<dbReference type="InterPro" id="IPR022414">
    <property type="entry name" value="ATP-guanido_PTrfase_cat"/>
</dbReference>
<keyword evidence="4" id="KW-0067">ATP-binding</keyword>
<dbReference type="RefSeq" id="WP_201275997.1">
    <property type="nucleotide sequence ID" value="NZ_JACVDA010000028.1"/>
</dbReference>
<dbReference type="Proteomes" id="UP000823123">
    <property type="component" value="Unassembled WGS sequence"/>
</dbReference>
<name>A0ABS1CC78_9FIRM</name>
<organism evidence="6 7">
    <name type="scientific">Parvimonas parva</name>
    <dbReference type="NCBI Taxonomy" id="2769485"/>
    <lineage>
        <taxon>Bacteria</taxon>
        <taxon>Bacillati</taxon>
        <taxon>Bacillota</taxon>
        <taxon>Tissierellia</taxon>
        <taxon>Tissierellales</taxon>
        <taxon>Peptoniphilaceae</taxon>
        <taxon>Parvimonas</taxon>
    </lineage>
</organism>
<accession>A0ABS1CC78</accession>
<evidence type="ECO:0000313" key="6">
    <source>
        <dbReference type="EMBL" id="MBK1469172.1"/>
    </source>
</evidence>
<evidence type="ECO:0000256" key="2">
    <source>
        <dbReference type="ARBA" id="ARBA00022741"/>
    </source>
</evidence>
<protein>
    <submittedName>
        <fullName evidence="6">ATP--guanido phosphotransferase</fullName>
    </submittedName>
</protein>
<evidence type="ECO:0000256" key="1">
    <source>
        <dbReference type="ARBA" id="ARBA00022679"/>
    </source>
</evidence>